<proteinExistence type="inferred from homology"/>
<keyword evidence="6" id="KW-0564">Palmitate</keyword>
<organism evidence="10 11">
    <name type="scientific">Brevibacillus panacihumi</name>
    <dbReference type="NCBI Taxonomy" id="497735"/>
    <lineage>
        <taxon>Bacteria</taxon>
        <taxon>Bacillati</taxon>
        <taxon>Bacillota</taxon>
        <taxon>Bacilli</taxon>
        <taxon>Bacillales</taxon>
        <taxon>Paenibacillaceae</taxon>
        <taxon>Brevibacillus</taxon>
    </lineage>
</organism>
<evidence type="ECO:0000256" key="4">
    <source>
        <dbReference type="ARBA" id="ARBA00022729"/>
    </source>
</evidence>
<keyword evidence="5" id="KW-0472">Membrane</keyword>
<reference evidence="10 11" key="1">
    <citation type="submission" date="2018-10" db="EMBL/GenBank/DDBJ databases">
        <title>Phylogenomics of Brevibacillus.</title>
        <authorList>
            <person name="Dunlap C."/>
        </authorList>
    </citation>
    <scope>NUCLEOTIDE SEQUENCE [LARGE SCALE GENOMIC DNA]</scope>
    <source>
        <strain evidence="10 11">JCM 15085</strain>
    </source>
</reference>
<dbReference type="InterPro" id="IPR046953">
    <property type="entry name" value="Spore_GerAC-like_C"/>
</dbReference>
<dbReference type="InterPro" id="IPR057336">
    <property type="entry name" value="GerAC_N"/>
</dbReference>
<dbReference type="Gene3D" id="3.30.300.210">
    <property type="entry name" value="Nutrient germinant receptor protein C, domain 3"/>
    <property type="match status" value="1"/>
</dbReference>
<evidence type="ECO:0000256" key="3">
    <source>
        <dbReference type="ARBA" id="ARBA00022544"/>
    </source>
</evidence>
<comment type="caution">
    <text evidence="10">The sequence shown here is derived from an EMBL/GenBank/DDBJ whole genome shotgun (WGS) entry which is preliminary data.</text>
</comment>
<evidence type="ECO:0000313" key="10">
    <source>
        <dbReference type="EMBL" id="RNB78595.1"/>
    </source>
</evidence>
<dbReference type="GO" id="GO:0009847">
    <property type="term" value="P:spore germination"/>
    <property type="evidence" value="ECO:0007669"/>
    <property type="project" value="InterPro"/>
</dbReference>
<dbReference type="Pfam" id="PF25198">
    <property type="entry name" value="Spore_GerAC_N"/>
    <property type="match status" value="1"/>
</dbReference>
<feature type="domain" description="Spore germination protein N-terminal" evidence="9">
    <location>
        <begin position="24"/>
        <end position="196"/>
    </location>
</feature>
<gene>
    <name evidence="10" type="ORF">EDM58_10845</name>
</gene>
<dbReference type="Proteomes" id="UP000281915">
    <property type="component" value="Unassembled WGS sequence"/>
</dbReference>
<protein>
    <submittedName>
        <fullName evidence="10">Ger(X)C family spore germination protein</fullName>
    </submittedName>
</protein>
<dbReference type="RefSeq" id="WP_122913350.1">
    <property type="nucleotide sequence ID" value="NZ_RHHT01000023.1"/>
</dbReference>
<accession>A0A3M8CUT3</accession>
<dbReference type="PANTHER" id="PTHR35789:SF1">
    <property type="entry name" value="SPORE GERMINATION PROTEIN B3"/>
    <property type="match status" value="1"/>
</dbReference>
<evidence type="ECO:0000256" key="5">
    <source>
        <dbReference type="ARBA" id="ARBA00023136"/>
    </source>
</evidence>
<dbReference type="NCBIfam" id="TIGR02887">
    <property type="entry name" value="spore_ger_x_C"/>
    <property type="match status" value="1"/>
</dbReference>
<evidence type="ECO:0000256" key="1">
    <source>
        <dbReference type="ARBA" id="ARBA00004635"/>
    </source>
</evidence>
<evidence type="ECO:0000259" key="9">
    <source>
        <dbReference type="Pfam" id="PF25198"/>
    </source>
</evidence>
<dbReference type="InterPro" id="IPR008844">
    <property type="entry name" value="Spore_GerAC-like"/>
</dbReference>
<keyword evidence="7" id="KW-0449">Lipoprotein</keyword>
<evidence type="ECO:0000256" key="6">
    <source>
        <dbReference type="ARBA" id="ARBA00023139"/>
    </source>
</evidence>
<dbReference type="PANTHER" id="PTHR35789">
    <property type="entry name" value="SPORE GERMINATION PROTEIN B3"/>
    <property type="match status" value="1"/>
</dbReference>
<dbReference type="GO" id="GO:0016020">
    <property type="term" value="C:membrane"/>
    <property type="evidence" value="ECO:0007669"/>
    <property type="project" value="UniProtKB-SubCell"/>
</dbReference>
<dbReference type="InterPro" id="IPR038501">
    <property type="entry name" value="Spore_GerAC_C_sf"/>
</dbReference>
<evidence type="ECO:0000313" key="11">
    <source>
        <dbReference type="Proteomes" id="UP000281915"/>
    </source>
</evidence>
<comment type="subcellular location">
    <subcellularLocation>
        <location evidence="1">Membrane</location>
        <topology evidence="1">Lipid-anchor</topology>
    </subcellularLocation>
</comment>
<name>A0A3M8CUT3_9BACL</name>
<evidence type="ECO:0000256" key="2">
    <source>
        <dbReference type="ARBA" id="ARBA00007886"/>
    </source>
</evidence>
<sequence>MIRNAALFFAVLTLLLFATGCWSRRELNDLAIVTGVAIDKIDNKYRVSVQVVDPGEAAGKKGSSGRSPVTLYDASGDTVFEVIRRMTTVTPRKLYFSHLRMFVLSEDLAREGIGKILDFFSRDHELRTDFYIVVSKGRAAKDIISILTPLEKNPSTKMFTSLEVSEKAWAPTVAIQLDELINDIVSEGKEPVLTGILIKGNPAIGKGKGNLETIDTPTNLQYGGIAVFKKDRMIGWLNEEESKGVSNLTNRLDSTVMEVACGNNGKLAVEVIRSNTKVKGKVKDGQPEIKVTIRTEANIGDVECQIDLMKSKTLYDLEIELEQKMKSDAERALSKAKKLKSDIFGFGEAIHRADPNYWQTVKKDWDKHFPSLPVRIKVDFKIRQLGTTGDSFQNKLKE</sequence>
<evidence type="ECO:0000256" key="7">
    <source>
        <dbReference type="ARBA" id="ARBA00023288"/>
    </source>
</evidence>
<keyword evidence="3" id="KW-0309">Germination</keyword>
<dbReference type="PROSITE" id="PS51257">
    <property type="entry name" value="PROKAR_LIPOPROTEIN"/>
    <property type="match status" value="1"/>
</dbReference>
<dbReference type="Pfam" id="PF05504">
    <property type="entry name" value="Spore_GerAC"/>
    <property type="match status" value="1"/>
</dbReference>
<dbReference type="AlphaFoldDB" id="A0A3M8CUT3"/>
<dbReference type="EMBL" id="RHHT01000023">
    <property type="protein sequence ID" value="RNB78595.1"/>
    <property type="molecule type" value="Genomic_DNA"/>
</dbReference>
<dbReference type="Gene3D" id="6.20.190.10">
    <property type="entry name" value="Nutrient germinant receptor protein C, domain 1"/>
    <property type="match status" value="1"/>
</dbReference>
<comment type="similarity">
    <text evidence="2">Belongs to the GerABKC lipoprotein family.</text>
</comment>
<feature type="domain" description="Spore germination GerAC-like C-terminal" evidence="8">
    <location>
        <begin position="224"/>
        <end position="386"/>
    </location>
</feature>
<keyword evidence="4" id="KW-0732">Signal</keyword>
<evidence type="ECO:0000259" key="8">
    <source>
        <dbReference type="Pfam" id="PF05504"/>
    </source>
</evidence>